<dbReference type="GeneID" id="64975464"/>
<dbReference type="EMBL" id="AP024447">
    <property type="protein sequence ID" value="BCS25459.1"/>
    <property type="molecule type" value="Genomic_DNA"/>
</dbReference>
<gene>
    <name evidence="1" type="ORF">APUU_50170S</name>
</gene>
<proteinExistence type="predicted"/>
<organism evidence="1 2">
    <name type="scientific">Aspergillus puulaauensis</name>
    <dbReference type="NCBI Taxonomy" id="1220207"/>
    <lineage>
        <taxon>Eukaryota</taxon>
        <taxon>Fungi</taxon>
        <taxon>Dikarya</taxon>
        <taxon>Ascomycota</taxon>
        <taxon>Pezizomycotina</taxon>
        <taxon>Eurotiomycetes</taxon>
        <taxon>Eurotiomycetidae</taxon>
        <taxon>Eurotiales</taxon>
        <taxon>Aspergillaceae</taxon>
        <taxon>Aspergillus</taxon>
    </lineage>
</organism>
<sequence length="154" mass="17016">MPNPITFDPNSLYILLSDLGSERQFHWEFYLARTETDGQQYHLVNNADTGHKWKYLSRCSTGTPKALMLLVAMKIAAMDPALHGPLGVRLEAVSTAPPVTCRVWLKRALSDLDEEGFIQLTGSVADIELELETAAVENRARNIRSVGVSGFSLA</sequence>
<keyword evidence="2" id="KW-1185">Reference proteome</keyword>
<reference evidence="1" key="2">
    <citation type="submission" date="2021-02" db="EMBL/GenBank/DDBJ databases">
        <title>Aspergillus puulaauensis MK2 genome sequence.</title>
        <authorList>
            <person name="Futagami T."/>
            <person name="Mori K."/>
            <person name="Kadooka C."/>
            <person name="Tanaka T."/>
        </authorList>
    </citation>
    <scope>NUCLEOTIDE SEQUENCE</scope>
    <source>
        <strain evidence="1">MK2</strain>
    </source>
</reference>
<accession>A0A7R7XQB6</accession>
<protein>
    <submittedName>
        <fullName evidence="1">Uncharacterized protein</fullName>
    </submittedName>
</protein>
<dbReference type="Proteomes" id="UP000654913">
    <property type="component" value="Chromosome 5"/>
</dbReference>
<dbReference type="AlphaFoldDB" id="A0A7R7XQB6"/>
<evidence type="ECO:0000313" key="1">
    <source>
        <dbReference type="EMBL" id="BCS25459.1"/>
    </source>
</evidence>
<reference evidence="1" key="1">
    <citation type="submission" date="2021-01" db="EMBL/GenBank/DDBJ databases">
        <authorList>
            <consortium name="Aspergillus puulaauensis MK2 genome sequencing consortium"/>
            <person name="Kazuki M."/>
            <person name="Futagami T."/>
        </authorList>
    </citation>
    <scope>NUCLEOTIDE SEQUENCE</scope>
    <source>
        <strain evidence="1">MK2</strain>
    </source>
</reference>
<dbReference type="RefSeq" id="XP_041557653.1">
    <property type="nucleotide sequence ID" value="XM_041705137.1"/>
</dbReference>
<evidence type="ECO:0000313" key="2">
    <source>
        <dbReference type="Proteomes" id="UP000654913"/>
    </source>
</evidence>
<name>A0A7R7XQB6_9EURO</name>
<dbReference type="OrthoDB" id="3016366at2759"/>
<dbReference type="KEGG" id="apuu:APUU_50170S"/>